<dbReference type="AlphaFoldDB" id="A0A0N5D3C6"/>
<name>A0A0N5D3C6_THECL</name>
<protein>
    <submittedName>
        <fullName evidence="4">GLPGLI family protein</fullName>
    </submittedName>
</protein>
<dbReference type="EMBL" id="UYYF01004506">
    <property type="protein sequence ID" value="VDN04874.1"/>
    <property type="molecule type" value="Genomic_DNA"/>
</dbReference>
<gene>
    <name evidence="2" type="ORF">TCLT_LOCUS7420</name>
</gene>
<feature type="chain" id="PRO_5043126580" evidence="1">
    <location>
        <begin position="20"/>
        <end position="270"/>
    </location>
</feature>
<dbReference type="STRING" id="103827.A0A0N5D3C6"/>
<feature type="signal peptide" evidence="1">
    <location>
        <begin position="1"/>
        <end position="19"/>
    </location>
</feature>
<evidence type="ECO:0000313" key="4">
    <source>
        <dbReference type="WBParaSite" id="TCLT_0000743101-mRNA-1"/>
    </source>
</evidence>
<organism evidence="4">
    <name type="scientific">Thelazia callipaeda</name>
    <name type="common">Oriental eyeworm</name>
    <name type="synonym">Parasitic nematode</name>
    <dbReference type="NCBI Taxonomy" id="103827"/>
    <lineage>
        <taxon>Eukaryota</taxon>
        <taxon>Metazoa</taxon>
        <taxon>Ecdysozoa</taxon>
        <taxon>Nematoda</taxon>
        <taxon>Chromadorea</taxon>
        <taxon>Rhabditida</taxon>
        <taxon>Spirurina</taxon>
        <taxon>Spiruromorpha</taxon>
        <taxon>Thelazioidea</taxon>
        <taxon>Thelaziidae</taxon>
        <taxon>Thelazia</taxon>
    </lineage>
</organism>
<proteinExistence type="predicted"/>
<reference evidence="2 3" key="2">
    <citation type="submission" date="2018-11" db="EMBL/GenBank/DDBJ databases">
        <authorList>
            <consortium name="Pathogen Informatics"/>
        </authorList>
    </citation>
    <scope>NUCLEOTIDE SEQUENCE [LARGE SCALE GENOMIC DNA]</scope>
</reference>
<keyword evidence="1" id="KW-0732">Signal</keyword>
<dbReference type="WBParaSite" id="TCLT_0000743101-mRNA-1">
    <property type="protein sequence ID" value="TCLT_0000743101-mRNA-1"/>
    <property type="gene ID" value="TCLT_0000743101"/>
</dbReference>
<dbReference type="OrthoDB" id="2150145at2759"/>
<sequence length="270" mass="31527">MFKIRVILSVIIFSTTVRAMHDHRQQDIIRENYLTFAAHYTADQLYKAHRAQVNELLGTRLIQSLIDNLDFKKMSLNSSIRDITSHLDSQFAKYRYLLLETKRYISSNSQSGSVTFRDYGYMMECSRMIPDHLSYEEQFGTQVNMTSACLITTRQPIKSLYYAEKNLTSVLRTNALDSAIRWQYVIGNSGPHVEYPAHAFPVHKHRHWGPFLASALSSKRRVVILIDAGIIMFKIYQLSSRFKIDVVFSLLWKKLIPFYLFNSDFFLQRS</sequence>
<dbReference type="Proteomes" id="UP000276776">
    <property type="component" value="Unassembled WGS sequence"/>
</dbReference>
<keyword evidence="3" id="KW-1185">Reference proteome</keyword>
<accession>A0A0N5D3C6</accession>
<reference evidence="4" key="1">
    <citation type="submission" date="2017-02" db="UniProtKB">
        <authorList>
            <consortium name="WormBaseParasite"/>
        </authorList>
    </citation>
    <scope>IDENTIFICATION</scope>
</reference>
<evidence type="ECO:0000256" key="1">
    <source>
        <dbReference type="SAM" id="SignalP"/>
    </source>
</evidence>
<evidence type="ECO:0000313" key="3">
    <source>
        <dbReference type="Proteomes" id="UP000276776"/>
    </source>
</evidence>
<evidence type="ECO:0000313" key="2">
    <source>
        <dbReference type="EMBL" id="VDN04874.1"/>
    </source>
</evidence>